<reference evidence="2 3" key="1">
    <citation type="journal article" date="2018" name="J. Allergy Clin. Immunol.">
        <title>High-quality assembly of Dermatophagoides pteronyssinus genome and transcriptome reveals a wide range of novel allergens.</title>
        <authorList>
            <person name="Liu X.Y."/>
            <person name="Yang K.Y."/>
            <person name="Wang M.Q."/>
            <person name="Kwok J.S."/>
            <person name="Zeng X."/>
            <person name="Yang Z."/>
            <person name="Xiao X.J."/>
            <person name="Lau C.P."/>
            <person name="Li Y."/>
            <person name="Huang Z.M."/>
            <person name="Ba J.G."/>
            <person name="Yim A.K."/>
            <person name="Ouyang C.Y."/>
            <person name="Ngai S.M."/>
            <person name="Chan T.F."/>
            <person name="Leung E.L."/>
            <person name="Liu L."/>
            <person name="Liu Z.G."/>
            <person name="Tsui S.K."/>
        </authorList>
    </citation>
    <scope>NUCLEOTIDE SEQUENCE [LARGE SCALE GENOMIC DNA]</scope>
    <source>
        <strain evidence="2">Derp</strain>
    </source>
</reference>
<reference evidence="2 3" key="2">
    <citation type="journal article" date="2022" name="Mol. Biol. Evol.">
        <title>Comparative Genomics Reveals Insights into the Divergent Evolution of Astigmatic Mites and Household Pest Adaptations.</title>
        <authorList>
            <person name="Xiong Q."/>
            <person name="Wan A.T."/>
            <person name="Liu X."/>
            <person name="Fung C.S."/>
            <person name="Xiao X."/>
            <person name="Malainual N."/>
            <person name="Hou J."/>
            <person name="Wang L."/>
            <person name="Wang M."/>
            <person name="Yang K.Y."/>
            <person name="Cui Y."/>
            <person name="Leung E.L."/>
            <person name="Nong W."/>
            <person name="Shin S.K."/>
            <person name="Au S.W."/>
            <person name="Jeong K.Y."/>
            <person name="Chew F.T."/>
            <person name="Hui J.H."/>
            <person name="Leung T.F."/>
            <person name="Tungtrongchitr A."/>
            <person name="Zhong N."/>
            <person name="Liu Z."/>
            <person name="Tsui S.K."/>
        </authorList>
    </citation>
    <scope>NUCLEOTIDE SEQUENCE [LARGE SCALE GENOMIC DNA]</scope>
    <source>
        <strain evidence="2">Derp</strain>
    </source>
</reference>
<dbReference type="EMBL" id="NJHN03000066">
    <property type="protein sequence ID" value="KAH9418124.1"/>
    <property type="molecule type" value="Genomic_DNA"/>
</dbReference>
<evidence type="ECO:0000313" key="2">
    <source>
        <dbReference type="EMBL" id="KAH9418124.1"/>
    </source>
</evidence>
<feature type="compositionally biased region" description="Acidic residues" evidence="1">
    <location>
        <begin position="7"/>
        <end position="23"/>
    </location>
</feature>
<evidence type="ECO:0000313" key="3">
    <source>
        <dbReference type="Proteomes" id="UP000887458"/>
    </source>
</evidence>
<accession>A0ABQ8J6A5</accession>
<proteinExistence type="predicted"/>
<dbReference type="Proteomes" id="UP000887458">
    <property type="component" value="Unassembled WGS sequence"/>
</dbReference>
<gene>
    <name evidence="2" type="ORF">DERP_014086</name>
</gene>
<keyword evidence="3" id="KW-1185">Reference proteome</keyword>
<feature type="region of interest" description="Disordered" evidence="1">
    <location>
        <begin position="1"/>
        <end position="23"/>
    </location>
</feature>
<organism evidence="2 3">
    <name type="scientific">Dermatophagoides pteronyssinus</name>
    <name type="common">European house dust mite</name>
    <dbReference type="NCBI Taxonomy" id="6956"/>
    <lineage>
        <taxon>Eukaryota</taxon>
        <taxon>Metazoa</taxon>
        <taxon>Ecdysozoa</taxon>
        <taxon>Arthropoda</taxon>
        <taxon>Chelicerata</taxon>
        <taxon>Arachnida</taxon>
        <taxon>Acari</taxon>
        <taxon>Acariformes</taxon>
        <taxon>Sarcoptiformes</taxon>
        <taxon>Astigmata</taxon>
        <taxon>Psoroptidia</taxon>
        <taxon>Analgoidea</taxon>
        <taxon>Pyroglyphidae</taxon>
        <taxon>Dermatophagoidinae</taxon>
        <taxon>Dermatophagoides</taxon>
    </lineage>
</organism>
<evidence type="ECO:0000256" key="1">
    <source>
        <dbReference type="SAM" id="MobiDB-lite"/>
    </source>
</evidence>
<protein>
    <submittedName>
        <fullName evidence="2">Uncharacterized protein</fullName>
    </submittedName>
</protein>
<name>A0ABQ8J6A5_DERPT</name>
<sequence length="97" mass="10954">MKKCDDLCDLEDEDDVDDDDDDEVVGEPTPFEMIVARVFESFIFDDEEEDDNDDIVDDEDGVMEQTLFVEVESNCNNVCSKLLLDESLRAATNAGFS</sequence>
<comment type="caution">
    <text evidence="2">The sequence shown here is derived from an EMBL/GenBank/DDBJ whole genome shotgun (WGS) entry which is preliminary data.</text>
</comment>